<dbReference type="SUPFAM" id="SSF51735">
    <property type="entry name" value="NAD(P)-binding Rossmann-fold domains"/>
    <property type="match status" value="1"/>
</dbReference>
<dbReference type="SUPFAM" id="SSF53223">
    <property type="entry name" value="Aminoacid dehydrogenase-like, N-terminal domain"/>
    <property type="match status" value="1"/>
</dbReference>
<keyword evidence="2" id="KW-0057">Aromatic amino acid biosynthesis</keyword>
<dbReference type="CDD" id="cd01065">
    <property type="entry name" value="NAD_bind_Shikimate_DH"/>
    <property type="match status" value="1"/>
</dbReference>
<comment type="caution">
    <text evidence="4">The sequence shown here is derived from an EMBL/GenBank/DDBJ whole genome shotgun (WGS) entry which is preliminary data.</text>
</comment>
<evidence type="ECO:0000256" key="1">
    <source>
        <dbReference type="ARBA" id="ARBA00004871"/>
    </source>
</evidence>
<sequence length="280" mass="28456">MLGSPVAHSLSPALHRAAYDALGLDGWEYGRHEVDAVGLAPFVEDLDDSWRGLSLTMPLKEAAFEVADEVSETARRCRAINTLVPTPAGWVGDNTDVHGIVAALHAAGVGEPSTATVIGAGATARSALVALAQLGVRGEVVVAARDEEKGAALADEMTGLGLHLTVEHLPGWPHRPFPSGSVVISTLPAGGGNLAAAAPLPGPDAPVDAADQPLSEVTVLDVVYAGWPTPFASAALRAGATVVPGTAMLLHQAVRQVQLMTGRSVGPDVVAAMAAALPAL</sequence>
<keyword evidence="5" id="KW-1185">Reference proteome</keyword>
<keyword evidence="4" id="KW-0560">Oxidoreductase</keyword>
<dbReference type="GO" id="GO:0009423">
    <property type="term" value="P:chorismate biosynthetic process"/>
    <property type="evidence" value="ECO:0007669"/>
    <property type="project" value="TreeGrafter"/>
</dbReference>
<evidence type="ECO:0000313" key="4">
    <source>
        <dbReference type="EMBL" id="NYG38308.1"/>
    </source>
</evidence>
<dbReference type="InterPro" id="IPR013708">
    <property type="entry name" value="Shikimate_DH-bd_N"/>
</dbReference>
<protein>
    <submittedName>
        <fullName evidence="4">Shikimate dehydrogenase</fullName>
        <ecNumber evidence="4">1.1.1.25</ecNumber>
    </submittedName>
</protein>
<reference evidence="4 5" key="1">
    <citation type="submission" date="2020-07" db="EMBL/GenBank/DDBJ databases">
        <title>Sequencing the genomes of 1000 actinobacteria strains.</title>
        <authorList>
            <person name="Klenk H.-P."/>
        </authorList>
    </citation>
    <scope>NUCLEOTIDE SEQUENCE [LARGE SCALE GENOMIC DNA]</scope>
    <source>
        <strain evidence="4 5">DSM 24723</strain>
    </source>
</reference>
<feature type="domain" description="Shikimate dehydrogenase substrate binding N-terminal" evidence="3">
    <location>
        <begin position="2"/>
        <end position="83"/>
    </location>
</feature>
<dbReference type="InterPro" id="IPR036291">
    <property type="entry name" value="NAD(P)-bd_dom_sf"/>
</dbReference>
<name>A0A852X7A7_9MICO</name>
<dbReference type="GO" id="GO:0019632">
    <property type="term" value="P:shikimate metabolic process"/>
    <property type="evidence" value="ECO:0007669"/>
    <property type="project" value="TreeGrafter"/>
</dbReference>
<dbReference type="Proteomes" id="UP000592181">
    <property type="component" value="Unassembled WGS sequence"/>
</dbReference>
<dbReference type="GO" id="GO:0005829">
    <property type="term" value="C:cytosol"/>
    <property type="evidence" value="ECO:0007669"/>
    <property type="project" value="TreeGrafter"/>
</dbReference>
<evidence type="ECO:0000256" key="2">
    <source>
        <dbReference type="ARBA" id="ARBA00023141"/>
    </source>
</evidence>
<proteinExistence type="predicted"/>
<dbReference type="PANTHER" id="PTHR21089:SF1">
    <property type="entry name" value="BIFUNCTIONAL 3-DEHYDROQUINATE DEHYDRATASE_SHIKIMATE DEHYDROGENASE, CHLOROPLASTIC"/>
    <property type="match status" value="1"/>
</dbReference>
<organism evidence="4 5">
    <name type="scientific">Janibacter alkaliphilus</name>
    <dbReference type="NCBI Taxonomy" id="1069963"/>
    <lineage>
        <taxon>Bacteria</taxon>
        <taxon>Bacillati</taxon>
        <taxon>Actinomycetota</taxon>
        <taxon>Actinomycetes</taxon>
        <taxon>Micrococcales</taxon>
        <taxon>Intrasporangiaceae</taxon>
        <taxon>Janibacter</taxon>
    </lineage>
</organism>
<accession>A0A852X7A7</accession>
<dbReference type="EC" id="1.1.1.25" evidence="4"/>
<evidence type="ECO:0000259" key="3">
    <source>
        <dbReference type="Pfam" id="PF08501"/>
    </source>
</evidence>
<dbReference type="PANTHER" id="PTHR21089">
    <property type="entry name" value="SHIKIMATE DEHYDROGENASE"/>
    <property type="match status" value="1"/>
</dbReference>
<evidence type="ECO:0000313" key="5">
    <source>
        <dbReference type="Proteomes" id="UP000592181"/>
    </source>
</evidence>
<comment type="pathway">
    <text evidence="1">Metabolic intermediate biosynthesis; chorismate biosynthesis; chorismate from D-erythrose 4-phosphate and phosphoenolpyruvate: step 4/7.</text>
</comment>
<gene>
    <name evidence="4" type="ORF">BJY28_002777</name>
</gene>
<dbReference type="AlphaFoldDB" id="A0A852X7A7"/>
<keyword evidence="2" id="KW-0028">Amino-acid biosynthesis</keyword>
<dbReference type="NCBIfam" id="NF001311">
    <property type="entry name" value="PRK00258.1-3"/>
    <property type="match status" value="1"/>
</dbReference>
<dbReference type="GO" id="GO:0050661">
    <property type="term" value="F:NADP binding"/>
    <property type="evidence" value="ECO:0007669"/>
    <property type="project" value="TreeGrafter"/>
</dbReference>
<dbReference type="GO" id="GO:0009073">
    <property type="term" value="P:aromatic amino acid family biosynthetic process"/>
    <property type="evidence" value="ECO:0007669"/>
    <property type="project" value="UniProtKB-KW"/>
</dbReference>
<dbReference type="InterPro" id="IPR046346">
    <property type="entry name" value="Aminoacid_DH-like_N_sf"/>
</dbReference>
<dbReference type="EMBL" id="JACBZX010000001">
    <property type="protein sequence ID" value="NYG38308.1"/>
    <property type="molecule type" value="Genomic_DNA"/>
</dbReference>
<dbReference type="Gene3D" id="3.40.50.720">
    <property type="entry name" value="NAD(P)-binding Rossmann-like Domain"/>
    <property type="match status" value="1"/>
</dbReference>
<dbReference type="Gene3D" id="3.40.50.10860">
    <property type="entry name" value="Leucine Dehydrogenase, chain A, domain 1"/>
    <property type="match status" value="1"/>
</dbReference>
<dbReference type="InterPro" id="IPR022893">
    <property type="entry name" value="Shikimate_DH_fam"/>
</dbReference>
<dbReference type="Pfam" id="PF08501">
    <property type="entry name" value="Shikimate_dh_N"/>
    <property type="match status" value="1"/>
</dbReference>
<dbReference type="GO" id="GO:0004764">
    <property type="term" value="F:shikimate 3-dehydrogenase (NADP+) activity"/>
    <property type="evidence" value="ECO:0007669"/>
    <property type="project" value="UniProtKB-EC"/>
</dbReference>